<evidence type="ECO:0000256" key="1">
    <source>
        <dbReference type="ARBA" id="ARBA00004418"/>
    </source>
</evidence>
<dbReference type="Gene3D" id="3.40.190.10">
    <property type="entry name" value="Periplasmic binding protein-like II"/>
    <property type="match status" value="1"/>
</dbReference>
<dbReference type="CDD" id="cd08497">
    <property type="entry name" value="MbnE-like"/>
    <property type="match status" value="1"/>
</dbReference>
<comment type="similarity">
    <text evidence="2">Belongs to the bacterial solute-binding protein 5 family.</text>
</comment>
<dbReference type="GO" id="GO:1904680">
    <property type="term" value="F:peptide transmembrane transporter activity"/>
    <property type="evidence" value="ECO:0007669"/>
    <property type="project" value="TreeGrafter"/>
</dbReference>
<dbReference type="InterPro" id="IPR039424">
    <property type="entry name" value="SBP_5"/>
</dbReference>
<feature type="signal peptide" evidence="4">
    <location>
        <begin position="1"/>
        <end position="22"/>
    </location>
</feature>
<dbReference type="SUPFAM" id="SSF53850">
    <property type="entry name" value="Periplasmic binding protein-like II"/>
    <property type="match status" value="1"/>
</dbReference>
<dbReference type="GO" id="GO:0015833">
    <property type="term" value="P:peptide transport"/>
    <property type="evidence" value="ECO:0007669"/>
    <property type="project" value="TreeGrafter"/>
</dbReference>
<dbReference type="GO" id="GO:0030288">
    <property type="term" value="C:outer membrane-bounded periplasmic space"/>
    <property type="evidence" value="ECO:0007669"/>
    <property type="project" value="TreeGrafter"/>
</dbReference>
<feature type="domain" description="Solute-binding protein family 5" evidence="5">
    <location>
        <begin position="105"/>
        <end position="510"/>
    </location>
</feature>
<keyword evidence="7" id="KW-1185">Reference proteome</keyword>
<evidence type="ECO:0000256" key="2">
    <source>
        <dbReference type="ARBA" id="ARBA00005695"/>
    </source>
</evidence>
<organism evidence="6 7">
    <name type="scientific">Phreatobacter aquaticus</name>
    <dbReference type="NCBI Taxonomy" id="2570229"/>
    <lineage>
        <taxon>Bacteria</taxon>
        <taxon>Pseudomonadati</taxon>
        <taxon>Pseudomonadota</taxon>
        <taxon>Alphaproteobacteria</taxon>
        <taxon>Hyphomicrobiales</taxon>
        <taxon>Phreatobacteraceae</taxon>
        <taxon>Phreatobacter</taxon>
    </lineage>
</organism>
<dbReference type="Proteomes" id="UP000298588">
    <property type="component" value="Chromosome"/>
</dbReference>
<evidence type="ECO:0000313" key="6">
    <source>
        <dbReference type="EMBL" id="QCK87492.1"/>
    </source>
</evidence>
<dbReference type="AlphaFoldDB" id="A0A4D7QU51"/>
<feature type="chain" id="PRO_5020495266" evidence="4">
    <location>
        <begin position="23"/>
        <end position="609"/>
    </location>
</feature>
<dbReference type="RefSeq" id="WP_137100821.1">
    <property type="nucleotide sequence ID" value="NZ_CP039865.1"/>
</dbReference>
<keyword evidence="3 4" id="KW-0732">Signal</keyword>
<proteinExistence type="inferred from homology"/>
<name>A0A4D7QU51_9HYPH</name>
<evidence type="ECO:0000259" key="5">
    <source>
        <dbReference type="Pfam" id="PF00496"/>
    </source>
</evidence>
<reference evidence="6 7" key="1">
    <citation type="submission" date="2019-04" db="EMBL/GenBank/DDBJ databases">
        <title>Phreatobacter aquaticus sp. nov.</title>
        <authorList>
            <person name="Choi A."/>
            <person name="Baek K."/>
        </authorList>
    </citation>
    <scope>NUCLEOTIDE SEQUENCE [LARGE SCALE GENOMIC DNA]</scope>
    <source>
        <strain evidence="6 7">NMCR1094</strain>
    </source>
</reference>
<gene>
    <name evidence="6" type="ORF">E8L99_17865</name>
</gene>
<dbReference type="Gene3D" id="3.10.105.10">
    <property type="entry name" value="Dipeptide-binding Protein, Domain 3"/>
    <property type="match status" value="1"/>
</dbReference>
<dbReference type="KEGG" id="paqt:E8L99_17865"/>
<dbReference type="PANTHER" id="PTHR30290:SF64">
    <property type="entry name" value="ABC TRANSPORTER PERIPLASMIC BINDING PROTEIN"/>
    <property type="match status" value="1"/>
</dbReference>
<dbReference type="EMBL" id="CP039865">
    <property type="protein sequence ID" value="QCK87492.1"/>
    <property type="molecule type" value="Genomic_DNA"/>
</dbReference>
<dbReference type="Pfam" id="PF00496">
    <property type="entry name" value="SBP_bac_5"/>
    <property type="match status" value="1"/>
</dbReference>
<accession>A0A4D7QU51</accession>
<dbReference type="OrthoDB" id="9803988at2"/>
<dbReference type="GO" id="GO:0042884">
    <property type="term" value="P:microcin transport"/>
    <property type="evidence" value="ECO:0007669"/>
    <property type="project" value="TreeGrafter"/>
</dbReference>
<dbReference type="GO" id="GO:0043190">
    <property type="term" value="C:ATP-binding cassette (ABC) transporter complex"/>
    <property type="evidence" value="ECO:0007669"/>
    <property type="project" value="InterPro"/>
</dbReference>
<comment type="subcellular location">
    <subcellularLocation>
        <location evidence="1">Periplasm</location>
    </subcellularLocation>
</comment>
<protein>
    <submittedName>
        <fullName evidence="6">ABC transporter substrate-binding protein</fullName>
    </submittedName>
</protein>
<evidence type="ECO:0000313" key="7">
    <source>
        <dbReference type="Proteomes" id="UP000298588"/>
    </source>
</evidence>
<sequence length="609" mass="69198">MHARFLSFAFSLLLAAAHGANAADWPRAEIRPGIAMQGEPATSPDLAHRRYVNPDAPTGGRIVFGNTGTFDTLNPFAVRGLSVPGLRPYLHETLLTRSYDEPFTLYPQIARGIEVPDDRSWAIFHVDERARFSDGRPVTAEDVLFSFELLRERGRPNHRTYYRKVVRADVIDRLTIRFDLSGDDDREMPMILGLMPILPKHAIDVATFEETSLTPLVGSGPYVVVEAKPGESLLIRRNPDWWGRDLPINRGMFNFDEIRFDFYRDANSLFEAFKKGLVDVRFETDPGQWASAYDFPAIRDGRVIKTTVHQSTPKGIRGFAMNTRRTVFHDVRVREALGLLFDFEWTNRNLYSGGFGRTLSIFEDSPLSARRQPAGDQERQLLGEVGADVRADILEGRYDAPRSDGTGADRTRLREALALFHESGWVLQAGVLRNRSTGTPFSFEILVTLKEQERLALAYQRFLKRGGIDARIRTVDAVQYDRRVRDYDFDMIDYRWWNVSLSPGNEQAFYWGTEAGRSPGSRNVPGIADSAADRLITRITEARNPAELNRAARALDRVLMGGFYWVPLFHQPAQWIARWNHIGVPAESSIFGYLTETWWRDQPGGALRQ</sequence>
<dbReference type="InterPro" id="IPR000914">
    <property type="entry name" value="SBP_5_dom"/>
</dbReference>
<evidence type="ECO:0000256" key="3">
    <source>
        <dbReference type="ARBA" id="ARBA00022729"/>
    </source>
</evidence>
<dbReference type="InterPro" id="IPR030678">
    <property type="entry name" value="Peptide/Ni-bd"/>
</dbReference>
<dbReference type="PANTHER" id="PTHR30290">
    <property type="entry name" value="PERIPLASMIC BINDING COMPONENT OF ABC TRANSPORTER"/>
    <property type="match status" value="1"/>
</dbReference>
<evidence type="ECO:0000256" key="4">
    <source>
        <dbReference type="SAM" id="SignalP"/>
    </source>
</evidence>
<dbReference type="PIRSF" id="PIRSF002741">
    <property type="entry name" value="MppA"/>
    <property type="match status" value="1"/>
</dbReference>